<dbReference type="GO" id="GO:0017004">
    <property type="term" value="P:cytochrome complex assembly"/>
    <property type="evidence" value="ECO:0007669"/>
    <property type="project" value="InterPro"/>
</dbReference>
<comment type="subcellular location">
    <subcellularLocation>
        <location evidence="1">Membrane</location>
        <topology evidence="1">Multi-pass membrane protein</topology>
    </subcellularLocation>
</comment>
<evidence type="ECO:0000256" key="1">
    <source>
        <dbReference type="ARBA" id="ARBA00004141"/>
    </source>
</evidence>
<feature type="transmembrane region" description="Helical" evidence="6">
    <location>
        <begin position="55"/>
        <end position="84"/>
    </location>
</feature>
<feature type="domain" description="Cytochrome C biogenesis protein transmembrane" evidence="7">
    <location>
        <begin position="8"/>
        <end position="216"/>
    </location>
</feature>
<evidence type="ECO:0000256" key="5">
    <source>
        <dbReference type="ARBA" id="ARBA00023136"/>
    </source>
</evidence>
<feature type="transmembrane region" description="Helical" evidence="6">
    <location>
        <begin position="6"/>
        <end position="34"/>
    </location>
</feature>
<name>A0A2U3D6P0_SULT2</name>
<dbReference type="EMBL" id="MPDK01000022">
    <property type="protein sequence ID" value="PWI56946.1"/>
    <property type="molecule type" value="Genomic_DNA"/>
</dbReference>
<evidence type="ECO:0000256" key="4">
    <source>
        <dbReference type="ARBA" id="ARBA00022989"/>
    </source>
</evidence>
<feature type="transmembrane region" description="Helical" evidence="6">
    <location>
        <begin position="201"/>
        <end position="221"/>
    </location>
</feature>
<feature type="transmembrane region" description="Helical" evidence="6">
    <location>
        <begin position="90"/>
        <end position="110"/>
    </location>
</feature>
<keyword evidence="3 6" id="KW-0812">Transmembrane</keyword>
<dbReference type="OrthoDB" id="9803065at2"/>
<accession>A0A2U3D6P0</accession>
<proteinExistence type="inferred from homology"/>
<feature type="transmembrane region" description="Helical" evidence="6">
    <location>
        <begin position="166"/>
        <end position="189"/>
    </location>
</feature>
<feature type="transmembrane region" description="Helical" evidence="6">
    <location>
        <begin position="131"/>
        <end position="160"/>
    </location>
</feature>
<evidence type="ECO:0000259" key="7">
    <source>
        <dbReference type="Pfam" id="PF02683"/>
    </source>
</evidence>
<dbReference type="Pfam" id="PF02683">
    <property type="entry name" value="DsbD_TM"/>
    <property type="match status" value="1"/>
</dbReference>
<comment type="similarity">
    <text evidence="2">Belongs to the DsbD family.</text>
</comment>
<dbReference type="PANTHER" id="PTHR31272:SF4">
    <property type="entry name" value="CYTOCHROME C-TYPE BIOGENESIS PROTEIN HI_1454-RELATED"/>
    <property type="match status" value="1"/>
</dbReference>
<comment type="caution">
    <text evidence="8">The sequence shown here is derived from an EMBL/GenBank/DDBJ whole genome shotgun (WGS) entry which is preliminary data.</text>
</comment>
<reference evidence="8 9" key="1">
    <citation type="submission" date="2016-11" db="EMBL/GenBank/DDBJ databases">
        <title>Comparative genomics of Acidibacillus ferroxidans species.</title>
        <authorList>
            <person name="Oliveira G."/>
            <person name="Nunes G."/>
            <person name="Oliveira R."/>
            <person name="Araujo F."/>
            <person name="Salim A."/>
            <person name="Scholte L."/>
            <person name="Morais D."/>
            <person name="Nancucheo I."/>
            <person name="Johnson D.B."/>
            <person name="Grail B."/>
            <person name="Bittencourt J."/>
            <person name="Valadares R."/>
        </authorList>
    </citation>
    <scope>NUCLEOTIDE SEQUENCE [LARGE SCALE GENOMIC DNA]</scope>
    <source>
        <strain evidence="8 9">Y002</strain>
    </source>
</reference>
<protein>
    <submittedName>
        <fullName evidence="8">Cytochrome C biogenesis protein</fullName>
    </submittedName>
</protein>
<keyword evidence="4 6" id="KW-1133">Transmembrane helix</keyword>
<dbReference type="AlphaFoldDB" id="A0A2U3D6P0"/>
<dbReference type="PANTHER" id="PTHR31272">
    <property type="entry name" value="CYTOCHROME C-TYPE BIOGENESIS PROTEIN HI_1454-RELATED"/>
    <property type="match status" value="1"/>
</dbReference>
<dbReference type="InterPro" id="IPR051790">
    <property type="entry name" value="Cytochrome_c-biogenesis_DsbD"/>
</dbReference>
<dbReference type="RefSeq" id="WP_109431273.1">
    <property type="nucleotide sequence ID" value="NZ_MPDK01000022.1"/>
</dbReference>
<keyword evidence="5 6" id="KW-0472">Membrane</keyword>
<dbReference type="Proteomes" id="UP000245380">
    <property type="component" value="Unassembled WGS sequence"/>
</dbReference>
<gene>
    <name evidence="8" type="ORF">BM613_11105</name>
</gene>
<evidence type="ECO:0000256" key="6">
    <source>
        <dbReference type="SAM" id="Phobius"/>
    </source>
</evidence>
<sequence length="238" mass="25679">MSSTPTIWIAFLAGLASFVSPCTLPLYPSYISYISGVSYDRRQSQLVTSAVRRKALAHAVFFVLGFSVIFIALGASANLIGFLFAQYRSLLSEIGGVIVIFMGLILLKVVKFDMLMREAKWHAKVKPAGYLGAFVIGVSFSAGWTPCIGPILASVIAIAATSQVNGAMLMTAYALGFAIPFLILAYTLGSVRFLQRYSEPISRIGGAVLVLMGVLLLTHRLEVLTSWMTRMFGAGATF</sequence>
<evidence type="ECO:0000256" key="2">
    <source>
        <dbReference type="ARBA" id="ARBA00006143"/>
    </source>
</evidence>
<evidence type="ECO:0000256" key="3">
    <source>
        <dbReference type="ARBA" id="ARBA00022692"/>
    </source>
</evidence>
<dbReference type="GO" id="GO:0016020">
    <property type="term" value="C:membrane"/>
    <property type="evidence" value="ECO:0007669"/>
    <property type="project" value="UniProtKB-SubCell"/>
</dbReference>
<evidence type="ECO:0000313" key="8">
    <source>
        <dbReference type="EMBL" id="PWI56946.1"/>
    </source>
</evidence>
<dbReference type="InterPro" id="IPR003834">
    <property type="entry name" value="Cyt_c_assmbl_TM_dom"/>
</dbReference>
<keyword evidence="9" id="KW-1185">Reference proteome</keyword>
<evidence type="ECO:0000313" key="9">
    <source>
        <dbReference type="Proteomes" id="UP000245380"/>
    </source>
</evidence>
<organism evidence="8 9">
    <name type="scientific">Sulfoacidibacillus thermotolerans</name>
    <name type="common">Acidibacillus sulfuroxidans</name>
    <dbReference type="NCBI Taxonomy" id="1765684"/>
    <lineage>
        <taxon>Bacteria</taxon>
        <taxon>Bacillati</taxon>
        <taxon>Bacillota</taxon>
        <taxon>Bacilli</taxon>
        <taxon>Bacillales</taxon>
        <taxon>Alicyclobacillaceae</taxon>
        <taxon>Sulfoacidibacillus</taxon>
    </lineage>
</organism>